<sequence>MQYTNGRIETMEIQRSDFIDVPVTRYVSEENAFVADHKYTSEEVFFDIDLNGENFTTAFCSPVDFEDLIVGMLAQMGRIRSFDDIVEMTVDAEHLCAAVKTTTDAQWWAADAVKNPRYFSARRILKLRPEEIFERPRDVRFSAKDILATADELLAHLSKTHDTTNGVHSGVLFDQANRKILVFREDVGRHNVFDKLYGWALRNHVEISDKIIIFSGRCSSEMMLKLGRMGISTVAAKSVPTTLSLNIARKLGITLCARMAPGSFCIYANPERITL</sequence>
<dbReference type="SUPFAM" id="SSF53927">
    <property type="entry name" value="Cytidine deaminase-like"/>
    <property type="match status" value="1"/>
</dbReference>
<keyword evidence="2" id="KW-0501">Molybdenum cofactor biosynthesis</keyword>
<proteinExistence type="predicted"/>
<gene>
    <name evidence="3" type="ORF">HMPREF9432_01719</name>
</gene>
<evidence type="ECO:0000256" key="2">
    <source>
        <dbReference type="ARBA" id="ARBA00023150"/>
    </source>
</evidence>
<name>A0ABP2MP33_9FIRM</name>
<keyword evidence="4" id="KW-1185">Reference proteome</keyword>
<keyword evidence="1" id="KW-0963">Cytoplasm</keyword>
<dbReference type="PANTHER" id="PTHR30592:SF1">
    <property type="entry name" value="SULFUR CARRIER PROTEIN FDHD"/>
    <property type="match status" value="1"/>
</dbReference>
<organism evidence="3 4">
    <name type="scientific">Selenomonas noxia F0398</name>
    <dbReference type="NCBI Taxonomy" id="702437"/>
    <lineage>
        <taxon>Bacteria</taxon>
        <taxon>Bacillati</taxon>
        <taxon>Bacillota</taxon>
        <taxon>Negativicutes</taxon>
        <taxon>Selenomonadales</taxon>
        <taxon>Selenomonadaceae</taxon>
        <taxon>Selenomonas</taxon>
    </lineage>
</organism>
<comment type="caution">
    <text evidence="3">The sequence shown here is derived from an EMBL/GenBank/DDBJ whole genome shotgun (WGS) entry which is preliminary data.</text>
</comment>
<dbReference type="InterPro" id="IPR016193">
    <property type="entry name" value="Cytidine_deaminase-like"/>
</dbReference>
<protein>
    <submittedName>
        <fullName evidence="3">Formate dehydrogenase family accessory protein FdhD</fullName>
    </submittedName>
</protein>
<evidence type="ECO:0000313" key="4">
    <source>
        <dbReference type="Proteomes" id="UP000003175"/>
    </source>
</evidence>
<evidence type="ECO:0000313" key="3">
    <source>
        <dbReference type="EMBL" id="EHG24045.1"/>
    </source>
</evidence>
<dbReference type="PIRSF" id="PIRSF015626">
    <property type="entry name" value="FdhD"/>
    <property type="match status" value="1"/>
</dbReference>
<evidence type="ECO:0000256" key="1">
    <source>
        <dbReference type="ARBA" id="ARBA00022490"/>
    </source>
</evidence>
<dbReference type="InterPro" id="IPR003786">
    <property type="entry name" value="FdhD"/>
</dbReference>
<dbReference type="EMBL" id="ADGH01000016">
    <property type="protein sequence ID" value="EHG24045.1"/>
    <property type="molecule type" value="Genomic_DNA"/>
</dbReference>
<dbReference type="PANTHER" id="PTHR30592">
    <property type="entry name" value="FORMATE DEHYDROGENASE"/>
    <property type="match status" value="1"/>
</dbReference>
<dbReference type="NCBIfam" id="TIGR00129">
    <property type="entry name" value="fdhD_narQ"/>
    <property type="match status" value="1"/>
</dbReference>
<accession>A0ABP2MP33</accession>
<dbReference type="Proteomes" id="UP000003175">
    <property type="component" value="Unassembled WGS sequence"/>
</dbReference>
<dbReference type="Gene3D" id="3.40.140.10">
    <property type="entry name" value="Cytidine Deaminase, domain 2"/>
    <property type="match status" value="1"/>
</dbReference>
<reference evidence="3 4" key="1">
    <citation type="submission" date="2011-08" db="EMBL/GenBank/DDBJ databases">
        <title>The Genome Sequence of Selenomonas noxia F0398.</title>
        <authorList>
            <consortium name="The Broad Institute Genome Sequencing Platform"/>
            <person name="Earl A."/>
            <person name="Ward D."/>
            <person name="Feldgarden M."/>
            <person name="Gevers D."/>
            <person name="Izard J."/>
            <person name="Ganesan A."/>
            <person name="Blanton J.M."/>
            <person name="Baranova O.V."/>
            <person name="Tanner A.C."/>
            <person name="Dewhirst F.E."/>
            <person name="Young S.K."/>
            <person name="Zeng Q."/>
            <person name="Gargeya S."/>
            <person name="Fitzgerald M."/>
            <person name="Haas B."/>
            <person name="Abouelleil A."/>
            <person name="Alvarado L."/>
            <person name="Arachchi H.M."/>
            <person name="Berlin A."/>
            <person name="Brown A."/>
            <person name="Chapman S.B."/>
            <person name="Chen Z."/>
            <person name="Dunbar C."/>
            <person name="Freedman E."/>
            <person name="Gearin G."/>
            <person name="Gellesch M."/>
            <person name="Goldberg J."/>
            <person name="Griggs A."/>
            <person name="Gujja S."/>
            <person name="Heiman D."/>
            <person name="Howarth C."/>
            <person name="Larson L."/>
            <person name="Lui A."/>
            <person name="MacDonald P.J.P."/>
            <person name="Montmayeur A."/>
            <person name="Murphy C."/>
            <person name="Neiman D."/>
            <person name="Pearson M."/>
            <person name="Priest M."/>
            <person name="Roberts A."/>
            <person name="Saif S."/>
            <person name="Shea T."/>
            <person name="Shenoy N."/>
            <person name="Sisk P."/>
            <person name="Stolte C."/>
            <person name="Sykes S."/>
            <person name="Wortman J."/>
            <person name="Nusbaum C."/>
            <person name="Birren B."/>
        </authorList>
    </citation>
    <scope>NUCLEOTIDE SEQUENCE [LARGE SCALE GENOMIC DNA]</scope>
    <source>
        <strain evidence="3 4">F0398</strain>
    </source>
</reference>
<dbReference type="Pfam" id="PF02634">
    <property type="entry name" value="FdhD-NarQ"/>
    <property type="match status" value="1"/>
</dbReference>
<dbReference type="Gene3D" id="3.10.20.10">
    <property type="match status" value="1"/>
</dbReference>